<dbReference type="SUPFAM" id="SSF46689">
    <property type="entry name" value="Homeodomain-like"/>
    <property type="match status" value="1"/>
</dbReference>
<evidence type="ECO:0000259" key="6">
    <source>
        <dbReference type="PROSITE" id="PS50977"/>
    </source>
</evidence>
<dbReference type="Proteomes" id="UP000028058">
    <property type="component" value="Unassembled WGS sequence"/>
</dbReference>
<dbReference type="InterPro" id="IPR050109">
    <property type="entry name" value="HTH-type_TetR-like_transc_reg"/>
</dbReference>
<dbReference type="Gene3D" id="1.10.10.60">
    <property type="entry name" value="Homeodomain-like"/>
    <property type="match status" value="1"/>
</dbReference>
<dbReference type="Pfam" id="PF02909">
    <property type="entry name" value="TetR_C_1"/>
    <property type="match status" value="1"/>
</dbReference>
<dbReference type="GO" id="GO:0003700">
    <property type="term" value="F:DNA-binding transcription factor activity"/>
    <property type="evidence" value="ECO:0007669"/>
    <property type="project" value="TreeGrafter"/>
</dbReference>
<dbReference type="GO" id="GO:0045892">
    <property type="term" value="P:negative regulation of DNA-templated transcription"/>
    <property type="evidence" value="ECO:0007669"/>
    <property type="project" value="InterPro"/>
</dbReference>
<dbReference type="OrthoDB" id="2570341at2"/>
<dbReference type="SUPFAM" id="SSF48498">
    <property type="entry name" value="Tetracyclin repressor-like, C-terminal domain"/>
    <property type="match status" value="1"/>
</dbReference>
<dbReference type="PANTHER" id="PTHR30055">
    <property type="entry name" value="HTH-TYPE TRANSCRIPTIONAL REGULATOR RUTR"/>
    <property type="match status" value="1"/>
</dbReference>
<dbReference type="RefSeq" id="WP_050363573.1">
    <property type="nucleotide sequence ID" value="NZ_CP134822.1"/>
</dbReference>
<dbReference type="InterPro" id="IPR009057">
    <property type="entry name" value="Homeodomain-like_sf"/>
</dbReference>
<dbReference type="InterPro" id="IPR001647">
    <property type="entry name" value="HTH_TetR"/>
</dbReference>
<feature type="domain" description="HTH tetR-type" evidence="6">
    <location>
        <begin position="32"/>
        <end position="92"/>
    </location>
</feature>
<gene>
    <name evidence="7" type="ORF">SFRA_012690</name>
</gene>
<keyword evidence="3" id="KW-0804">Transcription</keyword>
<accession>A0A3R7ET84</accession>
<evidence type="ECO:0000313" key="8">
    <source>
        <dbReference type="Proteomes" id="UP000028058"/>
    </source>
</evidence>
<dbReference type="PROSITE" id="PS50977">
    <property type="entry name" value="HTH_TETR_2"/>
    <property type="match status" value="1"/>
</dbReference>
<sequence length="293" mass="31349">MTTEHSGSGDLSRSLELLWGRDERRTRGPKPALTLDRIVTAAVAVADAEGLAAVSMRRIAGELGVGAMSLYRYVPGKAELLDLMLDKVNGFDREQAEDPALLGWRGTLERVARGIWELYGRHPWLVHVDQARPLLGPGALAGLEYALEGLDGLPLADPERISLLVVIDGYVTGTARSRVNADLAEQRTGMSDEEFWTAQAPILERVMATGAYPKLAALGMEAFSTPWEEVFEFGLRQLLDGMETFIERRRREREGAGGGAGNGSGSGPGGSGDGSRADDSSADSSRADGGGPR</sequence>
<dbReference type="EMBL" id="JNAD02000005">
    <property type="protein sequence ID" value="RKM95880.1"/>
    <property type="molecule type" value="Genomic_DNA"/>
</dbReference>
<evidence type="ECO:0000256" key="4">
    <source>
        <dbReference type="PROSITE-ProRule" id="PRU00335"/>
    </source>
</evidence>
<keyword evidence="2 4" id="KW-0238">DNA-binding</keyword>
<evidence type="ECO:0000256" key="5">
    <source>
        <dbReference type="SAM" id="MobiDB-lite"/>
    </source>
</evidence>
<evidence type="ECO:0000256" key="1">
    <source>
        <dbReference type="ARBA" id="ARBA00023015"/>
    </source>
</evidence>
<comment type="caution">
    <text evidence="7">The sequence shown here is derived from an EMBL/GenBank/DDBJ whole genome shotgun (WGS) entry which is preliminary data.</text>
</comment>
<reference evidence="7 8" key="1">
    <citation type="journal article" date="2014" name="Genome Announc.">
        <title>Draft Genome Sequence of Streptomyces fradiae ATCC 19609, a Strain Highly Sensitive to Antibiotics.</title>
        <authorList>
            <person name="Bekker O.B."/>
            <person name="Klimina K.M."/>
            <person name="Vatlin A.A."/>
            <person name="Zakharevich N.V."/>
            <person name="Kasianov A.S."/>
            <person name="Danilenko V.N."/>
        </authorList>
    </citation>
    <scope>NUCLEOTIDE SEQUENCE [LARGE SCALE GENOMIC DNA]</scope>
    <source>
        <strain evidence="7 8">ATCC 19609</strain>
    </source>
</reference>
<name>A0A3R7ET84_9ACTN</name>
<proteinExistence type="predicted"/>
<dbReference type="GO" id="GO:0000976">
    <property type="term" value="F:transcription cis-regulatory region binding"/>
    <property type="evidence" value="ECO:0007669"/>
    <property type="project" value="TreeGrafter"/>
</dbReference>
<keyword evidence="8" id="KW-1185">Reference proteome</keyword>
<evidence type="ECO:0000256" key="3">
    <source>
        <dbReference type="ARBA" id="ARBA00023163"/>
    </source>
</evidence>
<protein>
    <submittedName>
        <fullName evidence="7">TetR/AcrR family transcriptional regulator</fullName>
    </submittedName>
</protein>
<dbReference type="InterPro" id="IPR004111">
    <property type="entry name" value="Repressor_TetR_C"/>
</dbReference>
<feature type="DNA-binding region" description="H-T-H motif" evidence="4">
    <location>
        <begin position="55"/>
        <end position="74"/>
    </location>
</feature>
<feature type="region of interest" description="Disordered" evidence="5">
    <location>
        <begin position="249"/>
        <end position="293"/>
    </location>
</feature>
<dbReference type="Gene3D" id="1.10.357.10">
    <property type="entry name" value="Tetracycline Repressor, domain 2"/>
    <property type="match status" value="1"/>
</dbReference>
<evidence type="ECO:0000313" key="7">
    <source>
        <dbReference type="EMBL" id="RKM95880.1"/>
    </source>
</evidence>
<dbReference type="Pfam" id="PF00440">
    <property type="entry name" value="TetR_N"/>
    <property type="match status" value="1"/>
</dbReference>
<dbReference type="AlphaFoldDB" id="A0A3R7ET84"/>
<organism evidence="7 8">
    <name type="scientific">Streptomyces xinghaiensis</name>
    <dbReference type="NCBI Taxonomy" id="1038928"/>
    <lineage>
        <taxon>Bacteria</taxon>
        <taxon>Bacillati</taxon>
        <taxon>Actinomycetota</taxon>
        <taxon>Actinomycetes</taxon>
        <taxon>Kitasatosporales</taxon>
        <taxon>Streptomycetaceae</taxon>
        <taxon>Streptomyces</taxon>
    </lineage>
</organism>
<dbReference type="InterPro" id="IPR036271">
    <property type="entry name" value="Tet_transcr_reg_TetR-rel_C_sf"/>
</dbReference>
<keyword evidence="1" id="KW-0805">Transcription regulation</keyword>
<dbReference type="PANTHER" id="PTHR30055:SF151">
    <property type="entry name" value="TRANSCRIPTIONAL REGULATORY PROTEIN"/>
    <property type="match status" value="1"/>
</dbReference>
<evidence type="ECO:0000256" key="2">
    <source>
        <dbReference type="ARBA" id="ARBA00023125"/>
    </source>
</evidence>
<feature type="compositionally biased region" description="Gly residues" evidence="5">
    <location>
        <begin position="256"/>
        <end position="273"/>
    </location>
</feature>